<feature type="domain" description="ABC transporter" evidence="12">
    <location>
        <begin position="1238"/>
        <end position="1472"/>
    </location>
</feature>
<dbReference type="InterPro" id="IPR003439">
    <property type="entry name" value="ABC_transporter-like_ATP-bd"/>
</dbReference>
<dbReference type="InterPro" id="IPR027417">
    <property type="entry name" value="P-loop_NTPase"/>
</dbReference>
<dbReference type="InterPro" id="IPR036640">
    <property type="entry name" value="ABC1_TM_sf"/>
</dbReference>
<accession>A0A9Q0GR74</accession>
<evidence type="ECO:0000256" key="8">
    <source>
        <dbReference type="ARBA" id="ARBA00022967"/>
    </source>
</evidence>
<dbReference type="GO" id="GO:0140359">
    <property type="term" value="F:ABC-type transporter activity"/>
    <property type="evidence" value="ECO:0007669"/>
    <property type="project" value="InterPro"/>
</dbReference>
<proteinExistence type="inferred from homology"/>
<dbReference type="InterPro" id="IPR056228">
    <property type="entry name" value="ABCC10-like_N"/>
</dbReference>
<keyword evidence="3" id="KW-0813">Transport</keyword>
<feature type="transmembrane region" description="Helical" evidence="11">
    <location>
        <begin position="535"/>
        <end position="559"/>
    </location>
</feature>
<dbReference type="InterPro" id="IPR017871">
    <property type="entry name" value="ABC_transporter-like_CS"/>
</dbReference>
<dbReference type="PANTHER" id="PTHR24223:SF369">
    <property type="entry name" value="ABC TRANSPORTER C FAMILY MEMBER 10"/>
    <property type="match status" value="1"/>
</dbReference>
<feature type="domain" description="ABC transmembrane type-1" evidence="13">
    <location>
        <begin position="932"/>
        <end position="1201"/>
    </location>
</feature>
<dbReference type="FunFam" id="3.40.50.300:FF:000923">
    <property type="entry name" value="ABC transporter C family member 10"/>
    <property type="match status" value="1"/>
</dbReference>
<dbReference type="SUPFAM" id="SSF90123">
    <property type="entry name" value="ABC transporter transmembrane region"/>
    <property type="match status" value="2"/>
</dbReference>
<dbReference type="PANTHER" id="PTHR24223">
    <property type="entry name" value="ATP-BINDING CASSETTE SUB-FAMILY C"/>
    <property type="match status" value="1"/>
</dbReference>
<dbReference type="Pfam" id="PF24358">
    <property type="entry name" value="ABCC10_N"/>
    <property type="match status" value="1"/>
</dbReference>
<keyword evidence="4 11" id="KW-0812">Transmembrane</keyword>
<evidence type="ECO:0000256" key="5">
    <source>
        <dbReference type="ARBA" id="ARBA00022737"/>
    </source>
</evidence>
<feature type="transmembrane region" description="Helical" evidence="11">
    <location>
        <begin position="174"/>
        <end position="194"/>
    </location>
</feature>
<evidence type="ECO:0000256" key="1">
    <source>
        <dbReference type="ARBA" id="ARBA00004141"/>
    </source>
</evidence>
<dbReference type="GO" id="GO:0016020">
    <property type="term" value="C:membrane"/>
    <property type="evidence" value="ECO:0007669"/>
    <property type="project" value="UniProtKB-SubCell"/>
</dbReference>
<dbReference type="InterPro" id="IPR044746">
    <property type="entry name" value="ABCC_6TM_D1"/>
</dbReference>
<keyword evidence="10 11" id="KW-0472">Membrane</keyword>
<evidence type="ECO:0000256" key="4">
    <source>
        <dbReference type="ARBA" id="ARBA00022692"/>
    </source>
</evidence>
<dbReference type="InterPro" id="IPR003593">
    <property type="entry name" value="AAA+_ATPase"/>
</dbReference>
<dbReference type="CDD" id="cd03244">
    <property type="entry name" value="ABCC_MRP_domain2"/>
    <property type="match status" value="1"/>
</dbReference>
<dbReference type="SUPFAM" id="SSF52540">
    <property type="entry name" value="P-loop containing nucleoside triphosphate hydrolases"/>
    <property type="match status" value="2"/>
</dbReference>
<dbReference type="Proteomes" id="UP001141806">
    <property type="component" value="Unassembled WGS sequence"/>
</dbReference>
<evidence type="ECO:0000256" key="6">
    <source>
        <dbReference type="ARBA" id="ARBA00022741"/>
    </source>
</evidence>
<feature type="transmembrane region" description="Helical" evidence="11">
    <location>
        <begin position="80"/>
        <end position="102"/>
    </location>
</feature>
<dbReference type="OrthoDB" id="6500128at2759"/>
<sequence length="1484" mass="165986">MMEDLWKIFCGESDCSYGDGKQCSSAFMFFTYPSSCINNVLVLAFDVILLLMLLFNFLHKPSPTMIQTPSGFQGLLPSQLFSAIFNGGLGVVYFSYGIWILQENLRNVQTILPLHQWLVLVFQGFTWLLLALIISLRGKQLPKAFLRLWSALACLFTAILCVCSLLAATVGKQASVRIVLDVLSLPGAILLLLCSYKVYKYKETGDSISSAALYTPLNGQANGSGKSDLDNNVTPFVDAGFMSKMLFWWLNPLMRKGQEKTLEEEDIPRLSESHTAETCYTLFMEQLNKQKLSNLSTPPSILWTIVSFHWKEILISGFFALLKIITISAGPLLLNAFIQVAEGKEVFKYEGYVLATSLFIAKCLESLSQRQWYFRSRIIGLQIRSLLSAAIYRKQLRLSNSAKMVHSAGNIMNYVTVDAYRVGEFPYWFHQTWTTSLQLCIALMILFHSVGLATFAALVVIILTVLCNTPLAKLQNKFQTKLMVAQDERLKACSEALVNMRVLKLYAWETHFKDVIERLRTEEYTWLSAVQMRKAYNILLFWSSPVLVSAATFGACYFVGISLNASNVFTFVATLRLVQDPIRSIPDVIGVVIQAKVSLERIVKFLEAPELQNENIRQKCKPEEFRNSVSINSANFSWEENPSKLTLRNINLVVKPGEKVAVCGEVGSGKSTLLAAILGEVPLVKGTIQVYGKIAYVSQMAWIQTGTIQENILFGSSMNKKRYQEVQEKCSLVKDLEMLPFGDLTEIGERGVNLSGGQKQRIQLARALYQDADIYLLDDPFSAVDAHTATSLFNEYVMGALSGKAVLLVTHQVDFLPAFDSVLLMLDGEIIHAAPYYQLLSSSREFQELVNAHKDTAGYERLVEVTSPHKDEIISREIKKTYIEKQFKATEKDELIKEEEKEIGDTGFKPYIQYLNQNKGFLYFAIAGLCHITFVAGQISQNSWMATNVQNPHVSQLLLIIVYLVIGCVSTFILLFRSLAAVALCIQSSKSIFSQLLNSLFRAPMSFYDSTPLGRILSRVSSDLSIVDLDVPFSLIFTVGSTINACASLGVLAVVTWQVLFVSIPVIYLTLRLQKYYFASAKEFMRINGTTKSLVANHLAESIAGAMTIRAFEDEKRFFAKNFNVIDRNACPFFHNFAANEWLIQRLELLSAFVLSSSALAMVLLPPGTFGSGFVGMALSYGLSLNMSLIFSIQNQCTLASYIISVERLNQYMHIPSEAPEVIQENRPPPTWPGVGKVEICNLQIRYRPDTPLVLSGISCTFEGGHKIGIVGRTGSGKTTLISALFRLVEPTDGKIIIDNLDISMIGLHDLRSRIGIIPQDPTLFNGTLRYNLDPLSQHNDNEIWEVLRKCQLLEAVQEKEKGLDALVIEDGSNWSMGQRQLFCLGRALLRRSRILVLDEATASIDNATDAILQKTIRTEFADSTVITVAHRIPTVMDCTKVLALCDGKVVEFDEPTTLMKREGSLFGQLVKEYWSHFHSASQH</sequence>
<dbReference type="Pfam" id="PF00664">
    <property type="entry name" value="ABC_membrane"/>
    <property type="match status" value="2"/>
</dbReference>
<comment type="subcellular location">
    <subcellularLocation>
        <location evidence="1">Membrane</location>
        <topology evidence="1">Multi-pass membrane protein</topology>
    </subcellularLocation>
</comment>
<feature type="transmembrane region" description="Helical" evidence="11">
    <location>
        <begin position="114"/>
        <end position="136"/>
    </location>
</feature>
<evidence type="ECO:0000259" key="12">
    <source>
        <dbReference type="PROSITE" id="PS50893"/>
    </source>
</evidence>
<name>A0A9Q0GR74_9MAGN</name>
<dbReference type="PROSITE" id="PS50893">
    <property type="entry name" value="ABC_TRANSPORTER_2"/>
    <property type="match status" value="2"/>
</dbReference>
<dbReference type="FunFam" id="1.20.1560.10:FF:000002">
    <property type="entry name" value="ABC transporter C family member 5"/>
    <property type="match status" value="1"/>
</dbReference>
<keyword evidence="9 11" id="KW-1133">Transmembrane helix</keyword>
<feature type="transmembrane region" description="Helical" evidence="11">
    <location>
        <begin position="148"/>
        <end position="168"/>
    </location>
</feature>
<evidence type="ECO:0000259" key="13">
    <source>
        <dbReference type="PROSITE" id="PS50929"/>
    </source>
</evidence>
<dbReference type="InterPro" id="IPR044726">
    <property type="entry name" value="ABCC_6TM_D2"/>
</dbReference>
<dbReference type="CDD" id="cd18579">
    <property type="entry name" value="ABC_6TM_ABCC_D1"/>
    <property type="match status" value="1"/>
</dbReference>
<dbReference type="EMBL" id="JAMYWD010000012">
    <property type="protein sequence ID" value="KAJ4952626.1"/>
    <property type="molecule type" value="Genomic_DNA"/>
</dbReference>
<feature type="transmembrane region" description="Helical" evidence="11">
    <location>
        <begin position="1049"/>
        <end position="1071"/>
    </location>
</feature>
<dbReference type="PROSITE" id="PS50929">
    <property type="entry name" value="ABC_TM1F"/>
    <property type="match status" value="2"/>
</dbReference>
<comment type="caution">
    <text evidence="14">The sequence shown here is derived from an EMBL/GenBank/DDBJ whole genome shotgun (WGS) entry which is preliminary data.</text>
</comment>
<evidence type="ECO:0000256" key="7">
    <source>
        <dbReference type="ARBA" id="ARBA00022840"/>
    </source>
</evidence>
<dbReference type="CDD" id="cd03250">
    <property type="entry name" value="ABCC_MRP_domain1"/>
    <property type="match status" value="1"/>
</dbReference>
<dbReference type="Gene3D" id="1.20.1560.10">
    <property type="entry name" value="ABC transporter type 1, transmembrane domain"/>
    <property type="match status" value="2"/>
</dbReference>
<feature type="domain" description="ABC transmembrane type-1" evidence="13">
    <location>
        <begin position="314"/>
        <end position="594"/>
    </location>
</feature>
<evidence type="ECO:0000256" key="3">
    <source>
        <dbReference type="ARBA" id="ARBA00022448"/>
    </source>
</evidence>
<feature type="transmembrane region" description="Helical" evidence="11">
    <location>
        <begin position="439"/>
        <end position="466"/>
    </location>
</feature>
<dbReference type="SMART" id="SM00382">
    <property type="entry name" value="AAA"/>
    <property type="match status" value="2"/>
</dbReference>
<keyword evidence="6" id="KW-0547">Nucleotide-binding</keyword>
<evidence type="ECO:0000256" key="10">
    <source>
        <dbReference type="ARBA" id="ARBA00023136"/>
    </source>
</evidence>
<organism evidence="14 15">
    <name type="scientific">Protea cynaroides</name>
    <dbReference type="NCBI Taxonomy" id="273540"/>
    <lineage>
        <taxon>Eukaryota</taxon>
        <taxon>Viridiplantae</taxon>
        <taxon>Streptophyta</taxon>
        <taxon>Embryophyta</taxon>
        <taxon>Tracheophyta</taxon>
        <taxon>Spermatophyta</taxon>
        <taxon>Magnoliopsida</taxon>
        <taxon>Proteales</taxon>
        <taxon>Proteaceae</taxon>
        <taxon>Protea</taxon>
    </lineage>
</organism>
<dbReference type="Gene3D" id="3.40.50.300">
    <property type="entry name" value="P-loop containing nucleotide triphosphate hydrolases"/>
    <property type="match status" value="2"/>
</dbReference>
<evidence type="ECO:0000256" key="11">
    <source>
        <dbReference type="SAM" id="Phobius"/>
    </source>
</evidence>
<feature type="transmembrane region" description="Helical" evidence="11">
    <location>
        <begin position="960"/>
        <end position="986"/>
    </location>
</feature>
<evidence type="ECO:0000313" key="15">
    <source>
        <dbReference type="Proteomes" id="UP001141806"/>
    </source>
</evidence>
<keyword evidence="5" id="KW-0677">Repeat</keyword>
<dbReference type="InterPro" id="IPR011527">
    <property type="entry name" value="ABC1_TM_dom"/>
</dbReference>
<dbReference type="InterPro" id="IPR050173">
    <property type="entry name" value="ABC_transporter_C-like"/>
</dbReference>
<keyword evidence="15" id="KW-1185">Reference proteome</keyword>
<evidence type="ECO:0000256" key="9">
    <source>
        <dbReference type="ARBA" id="ARBA00022989"/>
    </source>
</evidence>
<reference evidence="14" key="1">
    <citation type="journal article" date="2023" name="Plant J.">
        <title>The genome of the king protea, Protea cynaroides.</title>
        <authorList>
            <person name="Chang J."/>
            <person name="Duong T.A."/>
            <person name="Schoeman C."/>
            <person name="Ma X."/>
            <person name="Roodt D."/>
            <person name="Barker N."/>
            <person name="Li Z."/>
            <person name="Van de Peer Y."/>
            <person name="Mizrachi E."/>
        </authorList>
    </citation>
    <scope>NUCLEOTIDE SEQUENCE</scope>
    <source>
        <tissue evidence="14">Young leaves</tissue>
    </source>
</reference>
<keyword evidence="7" id="KW-0067">ATP-binding</keyword>
<feature type="transmembrane region" description="Helical" evidence="11">
    <location>
        <begin position="921"/>
        <end position="940"/>
    </location>
</feature>
<dbReference type="CDD" id="cd18580">
    <property type="entry name" value="ABC_6TM_ABCC_D2"/>
    <property type="match status" value="1"/>
</dbReference>
<dbReference type="GO" id="GO:0005524">
    <property type="term" value="F:ATP binding"/>
    <property type="evidence" value="ECO:0007669"/>
    <property type="project" value="UniProtKB-KW"/>
</dbReference>
<dbReference type="FunFam" id="3.40.50.300:FF:000169">
    <property type="entry name" value="ABC transporter C family member 3"/>
    <property type="match status" value="1"/>
</dbReference>
<comment type="similarity">
    <text evidence="2">Belongs to the ABC transporter superfamily. ABCC family. Conjugate transporter (TC 3.A.1.208) subfamily.</text>
</comment>
<feature type="domain" description="ABC transporter" evidence="12">
    <location>
        <begin position="631"/>
        <end position="852"/>
    </location>
</feature>
<dbReference type="PROSITE" id="PS00211">
    <property type="entry name" value="ABC_TRANSPORTER_1"/>
    <property type="match status" value="1"/>
</dbReference>
<evidence type="ECO:0000256" key="2">
    <source>
        <dbReference type="ARBA" id="ARBA00009726"/>
    </source>
</evidence>
<feature type="transmembrane region" description="Helical" evidence="11">
    <location>
        <begin position="37"/>
        <end position="59"/>
    </location>
</feature>
<protein>
    <submittedName>
        <fullName evidence="14">Uncharacterized protein</fullName>
    </submittedName>
</protein>
<gene>
    <name evidence="14" type="ORF">NE237_029458</name>
</gene>
<dbReference type="FunFam" id="1.20.1560.10:FF:000003">
    <property type="entry name" value="ABC transporter C family member 10"/>
    <property type="match status" value="1"/>
</dbReference>
<dbReference type="Pfam" id="PF00005">
    <property type="entry name" value="ABC_tran"/>
    <property type="match status" value="2"/>
</dbReference>
<dbReference type="GO" id="GO:0016887">
    <property type="term" value="F:ATP hydrolysis activity"/>
    <property type="evidence" value="ECO:0007669"/>
    <property type="project" value="InterPro"/>
</dbReference>
<evidence type="ECO:0000313" key="14">
    <source>
        <dbReference type="EMBL" id="KAJ4952626.1"/>
    </source>
</evidence>
<keyword evidence="8" id="KW-1278">Translocase</keyword>